<evidence type="ECO:0000256" key="8">
    <source>
        <dbReference type="RuleBase" id="RU003761"/>
    </source>
</evidence>
<dbReference type="NCBIfam" id="TIGR00436">
    <property type="entry name" value="era"/>
    <property type="match status" value="1"/>
</dbReference>
<feature type="region of interest" description="G2" evidence="7">
    <location>
        <begin position="37"/>
        <end position="41"/>
    </location>
</feature>
<dbReference type="SUPFAM" id="SSF54814">
    <property type="entry name" value="Prokaryotic type KH domain (KH-domain type II)"/>
    <property type="match status" value="1"/>
</dbReference>
<dbReference type="RefSeq" id="WP_229591300.1">
    <property type="nucleotide sequence ID" value="NZ_AP024485.1"/>
</dbReference>
<reference evidence="11" key="1">
    <citation type="journal article" date="2022" name="Arch. Microbiol.">
        <title>Pseudodesulfovibrio sediminis sp. nov., a mesophilic and neutrophilic sulfate-reducing bacterium isolated from sediment of a brackish lake.</title>
        <authorList>
            <person name="Takahashi A."/>
            <person name="Kojima H."/>
            <person name="Watanabe M."/>
            <person name="Fukui M."/>
        </authorList>
    </citation>
    <scope>NUCLEOTIDE SEQUENCE</scope>
    <source>
        <strain evidence="11">SF6</strain>
    </source>
</reference>
<feature type="binding site" evidence="6">
    <location>
        <begin position="126"/>
        <end position="129"/>
    </location>
    <ligand>
        <name>GTP</name>
        <dbReference type="ChEBI" id="CHEBI:37565"/>
    </ligand>
</feature>
<organism evidence="11 12">
    <name type="scientific">Pseudodesulfovibrio sediminis</name>
    <dbReference type="NCBI Taxonomy" id="2810563"/>
    <lineage>
        <taxon>Bacteria</taxon>
        <taxon>Pseudomonadati</taxon>
        <taxon>Thermodesulfobacteriota</taxon>
        <taxon>Desulfovibrionia</taxon>
        <taxon>Desulfovibrionales</taxon>
        <taxon>Desulfovibrionaceae</taxon>
    </lineage>
</organism>
<accession>A0ABN6EWW2</accession>
<dbReference type="SUPFAM" id="SSF52540">
    <property type="entry name" value="P-loop containing nucleoside triphosphate hydrolases"/>
    <property type="match status" value="1"/>
</dbReference>
<dbReference type="Gene3D" id="3.30.300.20">
    <property type="match status" value="1"/>
</dbReference>
<evidence type="ECO:0000256" key="4">
    <source>
        <dbReference type="ARBA" id="ARBA00022884"/>
    </source>
</evidence>
<gene>
    <name evidence="6 11" type="primary">era</name>
    <name evidence="11" type="ORF">PSDVSF_25650</name>
</gene>
<comment type="function">
    <text evidence="6">An essential GTPase that binds both GDP and GTP, with rapid nucleotide exchange. Plays a role in 16S rRNA processing and 30S ribosomal subunit biogenesis and possibly also in cell cycle regulation and energy metabolism.</text>
</comment>
<dbReference type="PANTHER" id="PTHR42698:SF1">
    <property type="entry name" value="GTPASE ERA, MITOCHONDRIAL"/>
    <property type="match status" value="1"/>
</dbReference>
<dbReference type="NCBIfam" id="NF000908">
    <property type="entry name" value="PRK00089.1"/>
    <property type="match status" value="1"/>
</dbReference>
<dbReference type="Pfam" id="PF01926">
    <property type="entry name" value="MMR_HSR1"/>
    <property type="match status" value="1"/>
</dbReference>
<evidence type="ECO:0000256" key="7">
    <source>
        <dbReference type="PROSITE-ProRule" id="PRU01050"/>
    </source>
</evidence>
<dbReference type="InterPro" id="IPR006073">
    <property type="entry name" value="GTP-bd"/>
</dbReference>
<dbReference type="InterPro" id="IPR027417">
    <property type="entry name" value="P-loop_NTPase"/>
</dbReference>
<keyword evidence="5 6" id="KW-0342">GTP-binding</keyword>
<comment type="subunit">
    <text evidence="6">Monomer.</text>
</comment>
<evidence type="ECO:0000313" key="11">
    <source>
        <dbReference type="EMBL" id="BCS89323.1"/>
    </source>
</evidence>
<evidence type="ECO:0000256" key="6">
    <source>
        <dbReference type="HAMAP-Rule" id="MF_00367"/>
    </source>
</evidence>
<dbReference type="Gene3D" id="3.40.50.300">
    <property type="entry name" value="P-loop containing nucleotide triphosphate hydrolases"/>
    <property type="match status" value="1"/>
</dbReference>
<dbReference type="InterPro" id="IPR004044">
    <property type="entry name" value="KH_dom_type_2"/>
</dbReference>
<sequence>MHKFGMVALIGPPNAGKSTLMNQYLGQKVAIVSPKPQTTRNRISGILTTDDSQIVFLDTPGIHQLRGKMNRFLLESAWNALSSSDAVVVLIDAALYCTKPHLLEKEIAPLVKPISESGRPVLVAVNKIDRVKEKDRLLPLMARVAELWPEAQYIPVSALRGKGTDDLMKQILTLLPEGPPMFPEDQISTAPLRFMASEIIREKLFYSLRQELPYSTAVEIEQWDEESRDDMVIINAVIYTSRKSHKGMIIGKQGSNLKRIGTDARKDISELTGTKVHLELWVKVREGWTEDPGFLRAMGLGE</sequence>
<feature type="region of interest" description="G3" evidence="7">
    <location>
        <begin position="58"/>
        <end position="61"/>
    </location>
</feature>
<dbReference type="InterPro" id="IPR015946">
    <property type="entry name" value="KH_dom-like_a/b"/>
</dbReference>
<feature type="region of interest" description="G4" evidence="7">
    <location>
        <begin position="126"/>
        <end position="129"/>
    </location>
</feature>
<dbReference type="PROSITE" id="PS50823">
    <property type="entry name" value="KH_TYPE_2"/>
    <property type="match status" value="1"/>
</dbReference>
<dbReference type="CDD" id="cd04163">
    <property type="entry name" value="Era"/>
    <property type="match status" value="1"/>
</dbReference>
<evidence type="ECO:0000256" key="2">
    <source>
        <dbReference type="ARBA" id="ARBA00020484"/>
    </source>
</evidence>
<keyword evidence="12" id="KW-1185">Reference proteome</keyword>
<comment type="subcellular location">
    <subcellularLocation>
        <location evidence="6">Cytoplasm</location>
    </subcellularLocation>
    <subcellularLocation>
        <location evidence="6">Cell membrane</location>
        <topology evidence="6">Peripheral membrane protein</topology>
    </subcellularLocation>
</comment>
<keyword evidence="6" id="KW-0699">rRNA-binding</keyword>
<dbReference type="Proteomes" id="UP001053296">
    <property type="component" value="Chromosome"/>
</dbReference>
<proteinExistence type="inferred from homology"/>
<evidence type="ECO:0000256" key="5">
    <source>
        <dbReference type="ARBA" id="ARBA00023134"/>
    </source>
</evidence>
<comment type="similarity">
    <text evidence="1 6 7 8">Belongs to the TRAFAC class TrmE-Era-EngA-EngB-Septin-like GTPase superfamily. Era GTPase family.</text>
</comment>
<dbReference type="InterPro" id="IPR005662">
    <property type="entry name" value="GTPase_Era-like"/>
</dbReference>
<feature type="binding site" evidence="6">
    <location>
        <begin position="58"/>
        <end position="62"/>
    </location>
    <ligand>
        <name>GTP</name>
        <dbReference type="ChEBI" id="CHEBI:37565"/>
    </ligand>
</feature>
<keyword evidence="6" id="KW-0472">Membrane</keyword>
<dbReference type="InterPro" id="IPR005225">
    <property type="entry name" value="Small_GTP-bd"/>
</dbReference>
<feature type="binding site" evidence="6">
    <location>
        <begin position="11"/>
        <end position="18"/>
    </location>
    <ligand>
        <name>GTP</name>
        <dbReference type="ChEBI" id="CHEBI:37565"/>
    </ligand>
</feature>
<evidence type="ECO:0000256" key="3">
    <source>
        <dbReference type="ARBA" id="ARBA00022741"/>
    </source>
</evidence>
<dbReference type="EMBL" id="AP024485">
    <property type="protein sequence ID" value="BCS89323.1"/>
    <property type="molecule type" value="Genomic_DNA"/>
</dbReference>
<feature type="domain" description="Era-type G" evidence="10">
    <location>
        <begin position="3"/>
        <end position="177"/>
    </location>
</feature>
<keyword evidence="6" id="KW-0963">Cytoplasm</keyword>
<protein>
    <recommendedName>
        <fullName evidence="2 6">GTPase Era</fullName>
    </recommendedName>
</protein>
<dbReference type="NCBIfam" id="TIGR00231">
    <property type="entry name" value="small_GTP"/>
    <property type="match status" value="1"/>
</dbReference>
<dbReference type="PANTHER" id="PTHR42698">
    <property type="entry name" value="GTPASE ERA"/>
    <property type="match status" value="1"/>
</dbReference>
<feature type="region of interest" description="G5" evidence="7">
    <location>
        <begin position="156"/>
        <end position="158"/>
    </location>
</feature>
<dbReference type="HAMAP" id="MF_00367">
    <property type="entry name" value="GTPase_Era"/>
    <property type="match status" value="1"/>
</dbReference>
<dbReference type="CDD" id="cd22534">
    <property type="entry name" value="KH-II_Era"/>
    <property type="match status" value="1"/>
</dbReference>
<dbReference type="InterPro" id="IPR030388">
    <property type="entry name" value="G_ERA_dom"/>
</dbReference>
<dbReference type="InterPro" id="IPR009019">
    <property type="entry name" value="KH_sf_prok-type"/>
</dbReference>
<evidence type="ECO:0000313" key="12">
    <source>
        <dbReference type="Proteomes" id="UP001053296"/>
    </source>
</evidence>
<name>A0ABN6EWW2_9BACT</name>
<dbReference type="Pfam" id="PF07650">
    <property type="entry name" value="KH_2"/>
    <property type="match status" value="1"/>
</dbReference>
<dbReference type="PROSITE" id="PS51713">
    <property type="entry name" value="G_ERA"/>
    <property type="match status" value="1"/>
</dbReference>
<feature type="domain" description="KH type-2" evidence="9">
    <location>
        <begin position="208"/>
        <end position="286"/>
    </location>
</feature>
<feature type="region of interest" description="G1" evidence="7">
    <location>
        <begin position="11"/>
        <end position="18"/>
    </location>
</feature>
<evidence type="ECO:0000259" key="9">
    <source>
        <dbReference type="PROSITE" id="PS50823"/>
    </source>
</evidence>
<keyword evidence="4 6" id="KW-0694">RNA-binding</keyword>
<keyword evidence="6" id="KW-0690">Ribosome biogenesis</keyword>
<evidence type="ECO:0000259" key="10">
    <source>
        <dbReference type="PROSITE" id="PS51713"/>
    </source>
</evidence>
<evidence type="ECO:0000256" key="1">
    <source>
        <dbReference type="ARBA" id="ARBA00007921"/>
    </source>
</evidence>
<keyword evidence="6" id="KW-1003">Cell membrane</keyword>
<keyword evidence="3 6" id="KW-0547">Nucleotide-binding</keyword>